<proteinExistence type="predicted"/>
<keyword evidence="4" id="KW-1185">Reference proteome</keyword>
<evidence type="ECO:0000313" key="3">
    <source>
        <dbReference type="EMBL" id="KAL1544125.1"/>
    </source>
</evidence>
<feature type="region of interest" description="Disordered" evidence="1">
    <location>
        <begin position="225"/>
        <end position="265"/>
    </location>
</feature>
<feature type="domain" description="Myb/SANT-like" evidence="2">
    <location>
        <begin position="14"/>
        <end position="107"/>
    </location>
</feature>
<name>A0ABD1GJ15_SALDI</name>
<dbReference type="Proteomes" id="UP001567538">
    <property type="component" value="Unassembled WGS sequence"/>
</dbReference>
<sequence>MNIPHQAWFLYKGKWFSKIDTILVDTIIRLKGETGWILKEFPSYFLSTSAKEINSKSVVQFTEVELATRIEAMHVRYWTFKEVLGQEGAYWDFSSKCVIADDCVWKKICKKNTFACAYYYHNEPQYTKLACLFGMDDVKVETEKEVIVISETTEKLSSEEPSCYEVGEGNEKVNSLNVFPPPPRVRRKLFIEKDEPSDRESTTEMGIYFIEVGPDGLLRTRLEKGRVFPTNPTPKQDRVGPSHRSSHASSCASNSPMGWWPHLQK</sequence>
<gene>
    <name evidence="3" type="ORF">AAHA92_21020</name>
</gene>
<reference evidence="3 4" key="1">
    <citation type="submission" date="2024-06" db="EMBL/GenBank/DDBJ databases">
        <title>A chromosome level genome sequence of Diviner's sage (Salvia divinorum).</title>
        <authorList>
            <person name="Ford S.A."/>
            <person name="Ro D.-K."/>
            <person name="Ness R.W."/>
            <person name="Phillips M.A."/>
        </authorList>
    </citation>
    <scope>NUCLEOTIDE SEQUENCE [LARGE SCALE GENOMIC DNA]</scope>
    <source>
        <strain evidence="3">SAF-2024a</strain>
        <tissue evidence="3">Leaf</tissue>
    </source>
</reference>
<dbReference type="InterPro" id="IPR024752">
    <property type="entry name" value="Myb/SANT-like_dom"/>
</dbReference>
<evidence type="ECO:0000313" key="4">
    <source>
        <dbReference type="Proteomes" id="UP001567538"/>
    </source>
</evidence>
<dbReference type="EMBL" id="JBEAFC010000008">
    <property type="protein sequence ID" value="KAL1544125.1"/>
    <property type="molecule type" value="Genomic_DNA"/>
</dbReference>
<protein>
    <recommendedName>
        <fullName evidence="2">Myb/SANT-like domain-containing protein</fullName>
    </recommendedName>
</protein>
<comment type="caution">
    <text evidence="3">The sequence shown here is derived from an EMBL/GenBank/DDBJ whole genome shotgun (WGS) entry which is preliminary data.</text>
</comment>
<accession>A0ABD1GJ15</accession>
<evidence type="ECO:0000259" key="2">
    <source>
        <dbReference type="Pfam" id="PF12776"/>
    </source>
</evidence>
<dbReference type="Pfam" id="PF12776">
    <property type="entry name" value="Myb_DNA-bind_3"/>
    <property type="match status" value="1"/>
</dbReference>
<evidence type="ECO:0000256" key="1">
    <source>
        <dbReference type="SAM" id="MobiDB-lite"/>
    </source>
</evidence>
<dbReference type="AlphaFoldDB" id="A0ABD1GJ15"/>
<organism evidence="3 4">
    <name type="scientific">Salvia divinorum</name>
    <name type="common">Maria pastora</name>
    <name type="synonym">Diviner's sage</name>
    <dbReference type="NCBI Taxonomy" id="28513"/>
    <lineage>
        <taxon>Eukaryota</taxon>
        <taxon>Viridiplantae</taxon>
        <taxon>Streptophyta</taxon>
        <taxon>Embryophyta</taxon>
        <taxon>Tracheophyta</taxon>
        <taxon>Spermatophyta</taxon>
        <taxon>Magnoliopsida</taxon>
        <taxon>eudicotyledons</taxon>
        <taxon>Gunneridae</taxon>
        <taxon>Pentapetalae</taxon>
        <taxon>asterids</taxon>
        <taxon>lamiids</taxon>
        <taxon>Lamiales</taxon>
        <taxon>Lamiaceae</taxon>
        <taxon>Nepetoideae</taxon>
        <taxon>Mentheae</taxon>
        <taxon>Salviinae</taxon>
        <taxon>Salvia</taxon>
        <taxon>Salvia subgen. Calosphace</taxon>
    </lineage>
</organism>